<protein>
    <recommendedName>
        <fullName evidence="1">N-acetyltransferase domain-containing protein</fullName>
    </recommendedName>
</protein>
<comment type="caution">
    <text evidence="2">The sequence shown here is derived from an EMBL/GenBank/DDBJ whole genome shotgun (WGS) entry which is preliminary data.</text>
</comment>
<dbReference type="OrthoDB" id="6293260at2"/>
<dbReference type="Gene3D" id="3.40.630.30">
    <property type="match status" value="1"/>
</dbReference>
<dbReference type="InterPro" id="IPR016181">
    <property type="entry name" value="Acyl_CoA_acyltransferase"/>
</dbReference>
<dbReference type="PANTHER" id="PTHR43792">
    <property type="entry name" value="GNAT FAMILY, PUTATIVE (AFU_ORTHOLOGUE AFUA_3G00765)-RELATED-RELATED"/>
    <property type="match status" value="1"/>
</dbReference>
<reference evidence="2 3" key="1">
    <citation type="journal article" date="2016" name="Front. Microbiol.">
        <title>Genomic Resource of Rice Seed Associated Bacteria.</title>
        <authorList>
            <person name="Midha S."/>
            <person name="Bansal K."/>
            <person name="Sharma S."/>
            <person name="Kumar N."/>
            <person name="Patil P.P."/>
            <person name="Chaudhry V."/>
            <person name="Patil P.B."/>
        </authorList>
    </citation>
    <scope>NUCLEOTIDE SEQUENCE [LARGE SCALE GENOMIC DNA]</scope>
    <source>
        <strain evidence="2 3">NS334</strain>
    </source>
</reference>
<dbReference type="PATRIC" id="fig|869719.3.peg.316"/>
<proteinExistence type="predicted"/>
<dbReference type="InterPro" id="IPR051531">
    <property type="entry name" value="N-acetyltransferase"/>
</dbReference>
<dbReference type="AlphaFoldDB" id="A0A147I6Y4"/>
<dbReference type="Proteomes" id="UP000074310">
    <property type="component" value="Unassembled WGS sequence"/>
</dbReference>
<dbReference type="RefSeq" id="WP_058754812.1">
    <property type="nucleotide sequence ID" value="NZ_LDTB01000010.1"/>
</dbReference>
<evidence type="ECO:0000313" key="3">
    <source>
        <dbReference type="Proteomes" id="UP000074310"/>
    </source>
</evidence>
<organism evidence="2 3">
    <name type="scientific">Sphingomonas endophytica</name>
    <dbReference type="NCBI Taxonomy" id="869719"/>
    <lineage>
        <taxon>Bacteria</taxon>
        <taxon>Pseudomonadati</taxon>
        <taxon>Pseudomonadota</taxon>
        <taxon>Alphaproteobacteria</taxon>
        <taxon>Sphingomonadales</taxon>
        <taxon>Sphingomonadaceae</taxon>
        <taxon>Sphingomonas</taxon>
    </lineage>
</organism>
<dbReference type="GO" id="GO:0016747">
    <property type="term" value="F:acyltransferase activity, transferring groups other than amino-acyl groups"/>
    <property type="evidence" value="ECO:0007669"/>
    <property type="project" value="InterPro"/>
</dbReference>
<dbReference type="PANTHER" id="PTHR43792:SF1">
    <property type="entry name" value="N-ACETYLTRANSFERASE DOMAIN-CONTAINING PROTEIN"/>
    <property type="match status" value="1"/>
</dbReference>
<sequence length="173" mass="18659">MIATERLILRPPVAADHAALFAMWADPLVTADLGGPKDEAACLAVLERHAGYAPLGFGVVELRGEGAVIGHVGLKPGAPGTPIEGLLEIGWMIGRPWWGGGYAREAASAWRDWAWAHRPEPAIHAITARRNVASRALMERLGMRHIAAMDFQHPKYPAGSEGADTVTYRLDRA</sequence>
<dbReference type="InterPro" id="IPR000182">
    <property type="entry name" value="GNAT_dom"/>
</dbReference>
<keyword evidence="3" id="KW-1185">Reference proteome</keyword>
<feature type="domain" description="N-acetyltransferase" evidence="1">
    <location>
        <begin position="7"/>
        <end position="173"/>
    </location>
</feature>
<dbReference type="Pfam" id="PF13302">
    <property type="entry name" value="Acetyltransf_3"/>
    <property type="match status" value="1"/>
</dbReference>
<gene>
    <name evidence="2" type="ORF">NS334_04680</name>
</gene>
<name>A0A147I6Y4_9SPHN</name>
<dbReference type="SUPFAM" id="SSF55729">
    <property type="entry name" value="Acyl-CoA N-acyltransferases (Nat)"/>
    <property type="match status" value="1"/>
</dbReference>
<evidence type="ECO:0000313" key="2">
    <source>
        <dbReference type="EMBL" id="KTT74680.1"/>
    </source>
</evidence>
<dbReference type="EMBL" id="LDTB01000010">
    <property type="protein sequence ID" value="KTT74680.1"/>
    <property type="molecule type" value="Genomic_DNA"/>
</dbReference>
<accession>A0A147I6Y4</accession>
<evidence type="ECO:0000259" key="1">
    <source>
        <dbReference type="PROSITE" id="PS51186"/>
    </source>
</evidence>
<dbReference type="PROSITE" id="PS51186">
    <property type="entry name" value="GNAT"/>
    <property type="match status" value="1"/>
</dbReference>